<accession>A0A5R9J029</accession>
<proteinExistence type="predicted"/>
<feature type="transmembrane region" description="Helical" evidence="5">
    <location>
        <begin position="170"/>
        <end position="192"/>
    </location>
</feature>
<dbReference type="InterPro" id="IPR023826">
    <property type="entry name" value="Rhom-like_SP_proteobac"/>
</dbReference>
<protein>
    <submittedName>
        <fullName evidence="7">Rhombosortase</fullName>
        <ecNumber evidence="7">3.4.21.-</ecNumber>
    </submittedName>
</protein>
<evidence type="ECO:0000256" key="2">
    <source>
        <dbReference type="ARBA" id="ARBA00022692"/>
    </source>
</evidence>
<sequence length="200" mass="22051">MLKLSLPLQVNAWLTPLIVLLISIVVFFVPETFSQSLVFDRNDIANGELWRLFTGHFDHTNLNHMLLNLAGLTMLWALHGDHYRHGLFIAVFFTSAIICSLGIYFFDPQMTRYVGLSGVLHGLFVFGAIADIKQGDKTGYLLLLGVTAKIIYEQFAGASADMVELIGSDIAIDAHLFGAIGGLIAGLVWLVLQFKKPDKG</sequence>
<dbReference type="EMBL" id="VCBC01000002">
    <property type="protein sequence ID" value="TLU67508.1"/>
    <property type="molecule type" value="Genomic_DNA"/>
</dbReference>
<keyword evidence="4 5" id="KW-0472">Membrane</keyword>
<feature type="transmembrane region" description="Helical" evidence="5">
    <location>
        <begin position="112"/>
        <end position="132"/>
    </location>
</feature>
<evidence type="ECO:0000256" key="4">
    <source>
        <dbReference type="ARBA" id="ARBA00023136"/>
    </source>
</evidence>
<feature type="transmembrane region" description="Helical" evidence="5">
    <location>
        <begin position="86"/>
        <end position="106"/>
    </location>
</feature>
<dbReference type="OrthoDB" id="196054at2"/>
<evidence type="ECO:0000259" key="6">
    <source>
        <dbReference type="Pfam" id="PF01694"/>
    </source>
</evidence>
<keyword evidence="2 5" id="KW-0812">Transmembrane</keyword>
<feature type="domain" description="Peptidase S54 rhomboid" evidence="6">
    <location>
        <begin position="47"/>
        <end position="188"/>
    </location>
</feature>
<gene>
    <name evidence="7" type="primary">rrtA</name>
    <name evidence="7" type="ORF">FE810_00715</name>
</gene>
<dbReference type="SUPFAM" id="SSF144091">
    <property type="entry name" value="Rhomboid-like"/>
    <property type="match status" value="1"/>
</dbReference>
<keyword evidence="7" id="KW-0378">Hydrolase</keyword>
<evidence type="ECO:0000256" key="3">
    <source>
        <dbReference type="ARBA" id="ARBA00022989"/>
    </source>
</evidence>
<evidence type="ECO:0000256" key="1">
    <source>
        <dbReference type="ARBA" id="ARBA00004141"/>
    </source>
</evidence>
<dbReference type="EC" id="3.4.21.-" evidence="7"/>
<dbReference type="PANTHER" id="PTHR43731:SF16">
    <property type="entry name" value="RHOMBOSORTASE"/>
    <property type="match status" value="1"/>
</dbReference>
<reference evidence="7 8" key="1">
    <citation type="submission" date="2019-05" db="EMBL/GenBank/DDBJ databases">
        <title>Genome sequences of Thalassotalea litorea 1K03283.</title>
        <authorList>
            <person name="Zhang D."/>
        </authorList>
    </citation>
    <scope>NUCLEOTIDE SEQUENCE [LARGE SCALE GENOMIC DNA]</scope>
    <source>
        <strain evidence="7 8">MCCC 1K03283</strain>
    </source>
</reference>
<dbReference type="Proteomes" id="UP000307790">
    <property type="component" value="Unassembled WGS sequence"/>
</dbReference>
<evidence type="ECO:0000313" key="7">
    <source>
        <dbReference type="EMBL" id="TLU67508.1"/>
    </source>
</evidence>
<dbReference type="InterPro" id="IPR022764">
    <property type="entry name" value="Peptidase_S54_rhomboid_dom"/>
</dbReference>
<dbReference type="InterPro" id="IPR050925">
    <property type="entry name" value="Rhomboid_protease_S54"/>
</dbReference>
<keyword evidence="3 5" id="KW-1133">Transmembrane helix</keyword>
<comment type="subcellular location">
    <subcellularLocation>
        <location evidence="1">Membrane</location>
        <topology evidence="1">Multi-pass membrane protein</topology>
    </subcellularLocation>
</comment>
<feature type="transmembrane region" description="Helical" evidence="5">
    <location>
        <begin position="12"/>
        <end position="29"/>
    </location>
</feature>
<name>A0A5R9J029_9GAMM</name>
<dbReference type="Gene3D" id="1.20.1540.10">
    <property type="entry name" value="Rhomboid-like"/>
    <property type="match status" value="1"/>
</dbReference>
<comment type="caution">
    <text evidence="7">The sequence shown here is derived from an EMBL/GenBank/DDBJ whole genome shotgun (WGS) entry which is preliminary data.</text>
</comment>
<dbReference type="InterPro" id="IPR035952">
    <property type="entry name" value="Rhomboid-like_sf"/>
</dbReference>
<dbReference type="RefSeq" id="WP_138318111.1">
    <property type="nucleotide sequence ID" value="NZ_VCBC01000002.1"/>
</dbReference>
<dbReference type="Pfam" id="PF01694">
    <property type="entry name" value="Rhomboid"/>
    <property type="match status" value="1"/>
</dbReference>
<dbReference type="GO" id="GO:0004252">
    <property type="term" value="F:serine-type endopeptidase activity"/>
    <property type="evidence" value="ECO:0007669"/>
    <property type="project" value="InterPro"/>
</dbReference>
<organism evidence="7 8">
    <name type="scientific">Thalassotalea litorea</name>
    <dbReference type="NCBI Taxonomy" id="2020715"/>
    <lineage>
        <taxon>Bacteria</taxon>
        <taxon>Pseudomonadati</taxon>
        <taxon>Pseudomonadota</taxon>
        <taxon>Gammaproteobacteria</taxon>
        <taxon>Alteromonadales</taxon>
        <taxon>Colwelliaceae</taxon>
        <taxon>Thalassotalea</taxon>
    </lineage>
</organism>
<dbReference type="AlphaFoldDB" id="A0A5R9J029"/>
<evidence type="ECO:0000313" key="8">
    <source>
        <dbReference type="Proteomes" id="UP000307790"/>
    </source>
</evidence>
<dbReference type="PANTHER" id="PTHR43731">
    <property type="entry name" value="RHOMBOID PROTEASE"/>
    <property type="match status" value="1"/>
</dbReference>
<evidence type="ECO:0000256" key="5">
    <source>
        <dbReference type="SAM" id="Phobius"/>
    </source>
</evidence>
<dbReference type="GO" id="GO:0016020">
    <property type="term" value="C:membrane"/>
    <property type="evidence" value="ECO:0007669"/>
    <property type="project" value="UniProtKB-SubCell"/>
</dbReference>
<dbReference type="NCBIfam" id="TIGR03902">
    <property type="entry name" value="rhom_GG_sort"/>
    <property type="match status" value="1"/>
</dbReference>
<keyword evidence="8" id="KW-1185">Reference proteome</keyword>